<evidence type="ECO:0000256" key="4">
    <source>
        <dbReference type="ARBA" id="ARBA00023163"/>
    </source>
</evidence>
<organism evidence="8 9">
    <name type="scientific">Stylosanthes scabra</name>
    <dbReference type="NCBI Taxonomy" id="79078"/>
    <lineage>
        <taxon>Eukaryota</taxon>
        <taxon>Viridiplantae</taxon>
        <taxon>Streptophyta</taxon>
        <taxon>Embryophyta</taxon>
        <taxon>Tracheophyta</taxon>
        <taxon>Spermatophyta</taxon>
        <taxon>Magnoliopsida</taxon>
        <taxon>eudicotyledons</taxon>
        <taxon>Gunneridae</taxon>
        <taxon>Pentapetalae</taxon>
        <taxon>rosids</taxon>
        <taxon>fabids</taxon>
        <taxon>Fabales</taxon>
        <taxon>Fabaceae</taxon>
        <taxon>Papilionoideae</taxon>
        <taxon>50 kb inversion clade</taxon>
        <taxon>dalbergioids sensu lato</taxon>
        <taxon>Dalbergieae</taxon>
        <taxon>Pterocarpus clade</taxon>
        <taxon>Stylosanthes</taxon>
    </lineage>
</organism>
<keyword evidence="9" id="KW-1185">Reference proteome</keyword>
<keyword evidence="4" id="KW-0804">Transcription</keyword>
<sequence length="166" mass="18978">MARIANRGDPNKHTTDGIEESSDTGAEIIGKQEFLAAVRKTRSTRIKKGKKKRTKKVPNTRYLGWGNFEVRLNTPTLCSDRLYLPRDFARDIKKIGGSRKWIVVGPKNNIKTHFQFKLIKSKNHGKEYKLGLGWENFGDVYELEEDDICTFQIASAKNHLITASLR</sequence>
<evidence type="ECO:0000256" key="1">
    <source>
        <dbReference type="ARBA" id="ARBA00004123"/>
    </source>
</evidence>
<dbReference type="InterPro" id="IPR003340">
    <property type="entry name" value="B3_DNA-bd"/>
</dbReference>
<evidence type="ECO:0000256" key="3">
    <source>
        <dbReference type="ARBA" id="ARBA00023125"/>
    </source>
</evidence>
<keyword evidence="2" id="KW-0805">Transcription regulation</keyword>
<feature type="domain" description="TF-B3" evidence="7">
    <location>
        <begin position="67"/>
        <end position="166"/>
    </location>
</feature>
<name>A0ABU6T7N4_9FABA</name>
<dbReference type="InterPro" id="IPR015300">
    <property type="entry name" value="DNA-bd_pseudobarrel_sf"/>
</dbReference>
<comment type="caution">
    <text evidence="8">The sequence shown here is derived from an EMBL/GenBank/DDBJ whole genome shotgun (WGS) entry which is preliminary data.</text>
</comment>
<dbReference type="CDD" id="cd10017">
    <property type="entry name" value="B3_DNA"/>
    <property type="match status" value="1"/>
</dbReference>
<keyword evidence="3" id="KW-0238">DNA-binding</keyword>
<evidence type="ECO:0000313" key="8">
    <source>
        <dbReference type="EMBL" id="MED6144535.1"/>
    </source>
</evidence>
<evidence type="ECO:0000256" key="6">
    <source>
        <dbReference type="SAM" id="MobiDB-lite"/>
    </source>
</evidence>
<dbReference type="SUPFAM" id="SSF101936">
    <property type="entry name" value="DNA-binding pseudobarrel domain"/>
    <property type="match status" value="1"/>
</dbReference>
<dbReference type="EMBL" id="JASCZI010090668">
    <property type="protein sequence ID" value="MED6144535.1"/>
    <property type="molecule type" value="Genomic_DNA"/>
</dbReference>
<dbReference type="PROSITE" id="PS50863">
    <property type="entry name" value="B3"/>
    <property type="match status" value="1"/>
</dbReference>
<protein>
    <recommendedName>
        <fullName evidence="7">TF-B3 domain-containing protein</fullName>
    </recommendedName>
</protein>
<gene>
    <name evidence="8" type="ORF">PIB30_016580</name>
</gene>
<dbReference type="Proteomes" id="UP001341840">
    <property type="component" value="Unassembled WGS sequence"/>
</dbReference>
<proteinExistence type="predicted"/>
<evidence type="ECO:0000256" key="5">
    <source>
        <dbReference type="ARBA" id="ARBA00023242"/>
    </source>
</evidence>
<reference evidence="8 9" key="1">
    <citation type="journal article" date="2023" name="Plants (Basel)">
        <title>Bridging the Gap: Combining Genomics and Transcriptomics Approaches to Understand Stylosanthes scabra, an Orphan Legume from the Brazilian Caatinga.</title>
        <authorList>
            <person name="Ferreira-Neto J.R.C."/>
            <person name="da Silva M.D."/>
            <person name="Binneck E."/>
            <person name="de Melo N.F."/>
            <person name="da Silva R.H."/>
            <person name="de Melo A.L.T.M."/>
            <person name="Pandolfi V."/>
            <person name="Bustamante F.O."/>
            <person name="Brasileiro-Vidal A.C."/>
            <person name="Benko-Iseppon A.M."/>
        </authorList>
    </citation>
    <scope>NUCLEOTIDE SEQUENCE [LARGE SCALE GENOMIC DNA]</scope>
    <source>
        <tissue evidence="8">Leaves</tissue>
    </source>
</reference>
<evidence type="ECO:0000256" key="2">
    <source>
        <dbReference type="ARBA" id="ARBA00023015"/>
    </source>
</evidence>
<dbReference type="Pfam" id="PF02362">
    <property type="entry name" value="B3"/>
    <property type="match status" value="1"/>
</dbReference>
<evidence type="ECO:0000259" key="7">
    <source>
        <dbReference type="PROSITE" id="PS50863"/>
    </source>
</evidence>
<keyword evidence="5" id="KW-0539">Nucleus</keyword>
<accession>A0ABU6T7N4</accession>
<comment type="subcellular location">
    <subcellularLocation>
        <location evidence="1">Nucleus</location>
    </subcellularLocation>
</comment>
<feature type="region of interest" description="Disordered" evidence="6">
    <location>
        <begin position="1"/>
        <end position="25"/>
    </location>
</feature>
<dbReference type="Gene3D" id="2.40.330.10">
    <property type="entry name" value="DNA-binding pseudobarrel domain"/>
    <property type="match status" value="1"/>
</dbReference>
<evidence type="ECO:0000313" key="9">
    <source>
        <dbReference type="Proteomes" id="UP001341840"/>
    </source>
</evidence>